<dbReference type="EMBL" id="JAUCMV010000001">
    <property type="protein sequence ID" value="KAK0428025.1"/>
    <property type="molecule type" value="Genomic_DNA"/>
</dbReference>
<evidence type="ECO:0000259" key="6">
    <source>
        <dbReference type="Pfam" id="PF03151"/>
    </source>
</evidence>
<evidence type="ECO:0000313" key="8">
    <source>
        <dbReference type="Proteomes" id="UP001175271"/>
    </source>
</evidence>
<feature type="transmembrane region" description="Helical" evidence="5">
    <location>
        <begin position="200"/>
        <end position="219"/>
    </location>
</feature>
<evidence type="ECO:0000313" key="7">
    <source>
        <dbReference type="EMBL" id="KAK0428025.1"/>
    </source>
</evidence>
<evidence type="ECO:0000256" key="5">
    <source>
        <dbReference type="SAM" id="Phobius"/>
    </source>
</evidence>
<dbReference type="InterPro" id="IPR004853">
    <property type="entry name" value="Sugar_P_trans_dom"/>
</dbReference>
<dbReference type="PIRSF" id="PIRSF036436">
    <property type="entry name" value="UCP036436"/>
    <property type="match status" value="1"/>
</dbReference>
<feature type="transmembrane region" description="Helical" evidence="5">
    <location>
        <begin position="286"/>
        <end position="305"/>
    </location>
</feature>
<feature type="domain" description="Sugar phosphate transporter" evidence="6">
    <location>
        <begin position="110"/>
        <end position="358"/>
    </location>
</feature>
<name>A0AA39IQM1_9BILA</name>
<keyword evidence="3 5" id="KW-1133">Transmembrane helix</keyword>
<dbReference type="Pfam" id="PF03151">
    <property type="entry name" value="TPT"/>
    <property type="match status" value="1"/>
</dbReference>
<feature type="transmembrane region" description="Helical" evidence="5">
    <location>
        <begin position="168"/>
        <end position="188"/>
    </location>
</feature>
<accession>A0AA39IQM1</accession>
<feature type="transmembrane region" description="Helical" evidence="5">
    <location>
        <begin position="342"/>
        <end position="366"/>
    </location>
</feature>
<evidence type="ECO:0000256" key="3">
    <source>
        <dbReference type="ARBA" id="ARBA00022989"/>
    </source>
</evidence>
<keyword evidence="8" id="KW-1185">Reference proteome</keyword>
<feature type="transmembrane region" description="Helical" evidence="5">
    <location>
        <begin position="48"/>
        <end position="71"/>
    </location>
</feature>
<keyword evidence="2 5" id="KW-0812">Transmembrane</keyword>
<dbReference type="InterPro" id="IPR012404">
    <property type="entry name" value="UCP036436"/>
</dbReference>
<sequence length="412" mass="46021">MADHDAPPRAYFGVLISVLMVVTGSLNTIAAKWADSIKVDGKLFDHPFLQATCMFIGEFSCLIVFFIIYYFKRRRYNQRHRVGEAGASHEIDSVELDDEVSEPPQLPQFNPFVFLPPACCDVIGTSLMYIGLNLTQASSFQMLRGAVIIFTGLLSVAFLNSKLKGYKWLGMGFVTLGLVVVGLTDILFSDKKTMDVNAVITGDLLIIMAQIIVAIQMVYEQKYLEKYDVPALFAVGLEGLFGMTILSILMVPMYFIYVPDTFSTNPLHRLEDVIYAFKEMAQQPQIVVALMGTVVSIAFFNFAGVSVTKYLSATSRMVLDSVRTLIIWAVSIPLFGEHFHTLQLLGFGLLILGMFVYNDLIVGPFVRSKVLPRMGDRSCTPFCLSFWGIDLDTDIEHQRLAEDVDDLDDPDV</sequence>
<protein>
    <recommendedName>
        <fullName evidence="6">Sugar phosphate transporter domain-containing protein</fullName>
    </recommendedName>
</protein>
<dbReference type="PANTHER" id="PTHR13146:SF0">
    <property type="entry name" value="SOLUTE CARRIER FAMILY 35 MEMBER F6"/>
    <property type="match status" value="1"/>
</dbReference>
<keyword evidence="4 5" id="KW-0472">Membrane</keyword>
<feature type="transmembrane region" description="Helical" evidence="5">
    <location>
        <begin position="142"/>
        <end position="161"/>
    </location>
</feature>
<proteinExistence type="predicted"/>
<comment type="subcellular location">
    <subcellularLocation>
        <location evidence="1">Membrane</location>
        <topology evidence="1">Multi-pass membrane protein</topology>
    </subcellularLocation>
</comment>
<comment type="caution">
    <text evidence="7">The sequence shown here is derived from an EMBL/GenBank/DDBJ whole genome shotgun (WGS) entry which is preliminary data.</text>
</comment>
<dbReference type="GO" id="GO:0016020">
    <property type="term" value="C:membrane"/>
    <property type="evidence" value="ECO:0007669"/>
    <property type="project" value="UniProtKB-SubCell"/>
</dbReference>
<evidence type="ECO:0000256" key="4">
    <source>
        <dbReference type="ARBA" id="ARBA00023136"/>
    </source>
</evidence>
<gene>
    <name evidence="7" type="ORF">QR680_010552</name>
</gene>
<dbReference type="AlphaFoldDB" id="A0AA39IQM1"/>
<dbReference type="PANTHER" id="PTHR13146">
    <property type="match status" value="1"/>
</dbReference>
<dbReference type="InterPro" id="IPR037185">
    <property type="entry name" value="EmrE-like"/>
</dbReference>
<organism evidence="7 8">
    <name type="scientific">Steinernema hermaphroditum</name>
    <dbReference type="NCBI Taxonomy" id="289476"/>
    <lineage>
        <taxon>Eukaryota</taxon>
        <taxon>Metazoa</taxon>
        <taxon>Ecdysozoa</taxon>
        <taxon>Nematoda</taxon>
        <taxon>Chromadorea</taxon>
        <taxon>Rhabditida</taxon>
        <taxon>Tylenchina</taxon>
        <taxon>Panagrolaimomorpha</taxon>
        <taxon>Strongyloidoidea</taxon>
        <taxon>Steinernematidae</taxon>
        <taxon>Steinernema</taxon>
    </lineage>
</organism>
<evidence type="ECO:0000256" key="2">
    <source>
        <dbReference type="ARBA" id="ARBA00022692"/>
    </source>
</evidence>
<dbReference type="SUPFAM" id="SSF103481">
    <property type="entry name" value="Multidrug resistance efflux transporter EmrE"/>
    <property type="match status" value="2"/>
</dbReference>
<feature type="transmembrane region" description="Helical" evidence="5">
    <location>
        <begin position="231"/>
        <end position="257"/>
    </location>
</feature>
<evidence type="ECO:0000256" key="1">
    <source>
        <dbReference type="ARBA" id="ARBA00004141"/>
    </source>
</evidence>
<reference evidence="7" key="1">
    <citation type="submission" date="2023-06" db="EMBL/GenBank/DDBJ databases">
        <title>Genomic analysis of the entomopathogenic nematode Steinernema hermaphroditum.</title>
        <authorList>
            <person name="Schwarz E.M."/>
            <person name="Heppert J.K."/>
            <person name="Baniya A."/>
            <person name="Schwartz H.T."/>
            <person name="Tan C.-H."/>
            <person name="Antoshechkin I."/>
            <person name="Sternberg P.W."/>
            <person name="Goodrich-Blair H."/>
            <person name="Dillman A.R."/>
        </authorList>
    </citation>
    <scope>NUCLEOTIDE SEQUENCE</scope>
    <source>
        <strain evidence="7">PS9179</strain>
        <tissue evidence="7">Whole animal</tissue>
    </source>
</reference>
<feature type="transmembrane region" description="Helical" evidence="5">
    <location>
        <begin position="12"/>
        <end position="33"/>
    </location>
</feature>
<dbReference type="Proteomes" id="UP001175271">
    <property type="component" value="Unassembled WGS sequence"/>
</dbReference>